<gene>
    <name evidence="1" type="ORF">ACFQPB_11070</name>
</gene>
<name>A0ABW2QJA8_9BURK</name>
<dbReference type="InterPro" id="IPR006311">
    <property type="entry name" value="TAT_signal"/>
</dbReference>
<dbReference type="Proteomes" id="UP001596501">
    <property type="component" value="Unassembled WGS sequence"/>
</dbReference>
<accession>A0ABW2QJA8</accession>
<organism evidence="1 2">
    <name type="scientific">Hydrogenophaga atypica</name>
    <dbReference type="NCBI Taxonomy" id="249409"/>
    <lineage>
        <taxon>Bacteria</taxon>
        <taxon>Pseudomonadati</taxon>
        <taxon>Pseudomonadota</taxon>
        <taxon>Betaproteobacteria</taxon>
        <taxon>Burkholderiales</taxon>
        <taxon>Comamonadaceae</taxon>
        <taxon>Hydrogenophaga</taxon>
    </lineage>
</organism>
<dbReference type="RefSeq" id="WP_382223053.1">
    <property type="nucleotide sequence ID" value="NZ_JBHTCA010000006.1"/>
</dbReference>
<sequence length="72" mass="7659">MRKPDPAQPRSLNRRSLFAGAGTLGAVAAAATLLPSAPELEAQVAPALPKPERGGGYTLTEHVKQYYKTTRI</sequence>
<protein>
    <submittedName>
        <fullName evidence="1">Formate dehydrogenase</fullName>
    </submittedName>
</protein>
<reference evidence="2" key="1">
    <citation type="journal article" date="2019" name="Int. J. Syst. Evol. Microbiol.">
        <title>The Global Catalogue of Microorganisms (GCM) 10K type strain sequencing project: providing services to taxonomists for standard genome sequencing and annotation.</title>
        <authorList>
            <consortium name="The Broad Institute Genomics Platform"/>
            <consortium name="The Broad Institute Genome Sequencing Center for Infectious Disease"/>
            <person name="Wu L."/>
            <person name="Ma J."/>
        </authorList>
    </citation>
    <scope>NUCLEOTIDE SEQUENCE [LARGE SCALE GENOMIC DNA]</scope>
    <source>
        <strain evidence="2">CGMCC 1.12371</strain>
    </source>
</reference>
<evidence type="ECO:0000313" key="1">
    <source>
        <dbReference type="EMBL" id="MFC7409401.1"/>
    </source>
</evidence>
<evidence type="ECO:0000313" key="2">
    <source>
        <dbReference type="Proteomes" id="UP001596501"/>
    </source>
</evidence>
<keyword evidence="2" id="KW-1185">Reference proteome</keyword>
<dbReference type="PROSITE" id="PS51318">
    <property type="entry name" value="TAT"/>
    <property type="match status" value="1"/>
</dbReference>
<dbReference type="EMBL" id="JBHTCA010000006">
    <property type="protein sequence ID" value="MFC7409401.1"/>
    <property type="molecule type" value="Genomic_DNA"/>
</dbReference>
<proteinExistence type="predicted"/>
<comment type="caution">
    <text evidence="1">The sequence shown here is derived from an EMBL/GenBank/DDBJ whole genome shotgun (WGS) entry which is preliminary data.</text>
</comment>